<dbReference type="EMBL" id="MAYT01000002">
    <property type="protein sequence ID" value="OCA92045.1"/>
    <property type="molecule type" value="Genomic_DNA"/>
</dbReference>
<dbReference type="CDD" id="cd16393">
    <property type="entry name" value="SPO0J_N"/>
    <property type="match status" value="1"/>
</dbReference>
<name>A0A1B9B7H5_9BACI</name>
<dbReference type="InterPro" id="IPR003115">
    <property type="entry name" value="ParB_N"/>
</dbReference>
<dbReference type="InterPro" id="IPR041468">
    <property type="entry name" value="HTH_ParB/Spo0J"/>
</dbReference>
<reference evidence="8" key="1">
    <citation type="submission" date="2016-05" db="EMBL/GenBank/DDBJ databases">
        <authorList>
            <person name="Liu B."/>
            <person name="Wang J."/>
            <person name="Zhu Y."/>
            <person name="Liu G."/>
            <person name="Chen Q."/>
            <person name="Chen Z."/>
            <person name="Lan J."/>
            <person name="Che J."/>
            <person name="Ge C."/>
            <person name="Shi H."/>
            <person name="Pan Z."/>
            <person name="Liu X."/>
        </authorList>
    </citation>
    <scope>NUCLEOTIDE SEQUENCE [LARGE SCALE GENOMIC DNA]</scope>
    <source>
        <strain evidence="8">FJAT-27215</strain>
    </source>
</reference>
<dbReference type="Pfam" id="PF02195">
    <property type="entry name" value="ParB_N"/>
    <property type="match status" value="1"/>
</dbReference>
<evidence type="ECO:0000256" key="3">
    <source>
        <dbReference type="ARBA" id="ARBA00022490"/>
    </source>
</evidence>
<dbReference type="AlphaFoldDB" id="A0A1B9B7H5"/>
<keyword evidence="4" id="KW-0159">Chromosome partition</keyword>
<dbReference type="GO" id="GO:0009295">
    <property type="term" value="C:nucleoid"/>
    <property type="evidence" value="ECO:0007669"/>
    <property type="project" value="UniProtKB-SubCell"/>
</dbReference>
<gene>
    <name evidence="7" type="ORF">A8F95_17990</name>
</gene>
<keyword evidence="8" id="KW-1185">Reference proteome</keyword>
<comment type="caution">
    <text evidence="7">The sequence shown here is derived from an EMBL/GenBank/DDBJ whole genome shotgun (WGS) entry which is preliminary data.</text>
</comment>
<dbReference type="InterPro" id="IPR004437">
    <property type="entry name" value="ParB/RepB/Spo0J"/>
</dbReference>
<protein>
    <submittedName>
        <fullName evidence="7">Chromosome partitioning protein ParB</fullName>
    </submittedName>
</protein>
<dbReference type="Gene3D" id="1.10.10.2830">
    <property type="match status" value="1"/>
</dbReference>
<comment type="similarity">
    <text evidence="2">Belongs to the ParB family.</text>
</comment>
<evidence type="ECO:0000256" key="2">
    <source>
        <dbReference type="ARBA" id="ARBA00006295"/>
    </source>
</evidence>
<evidence type="ECO:0000256" key="5">
    <source>
        <dbReference type="ARBA" id="ARBA00023125"/>
    </source>
</evidence>
<dbReference type="Pfam" id="PF23552">
    <property type="entry name" value="ParB_C"/>
    <property type="match status" value="1"/>
</dbReference>
<evidence type="ECO:0000256" key="4">
    <source>
        <dbReference type="ARBA" id="ARBA00022829"/>
    </source>
</evidence>
<keyword evidence="5" id="KW-0238">DNA-binding</keyword>
<keyword evidence="3" id="KW-0963">Cytoplasm</keyword>
<evidence type="ECO:0000259" key="6">
    <source>
        <dbReference type="SMART" id="SM00470"/>
    </source>
</evidence>
<accession>A0A1B9B7H5</accession>
<dbReference type="InterPro" id="IPR050336">
    <property type="entry name" value="Chromosome_partition/occlusion"/>
</dbReference>
<dbReference type="PANTHER" id="PTHR33375">
    <property type="entry name" value="CHROMOSOME-PARTITIONING PROTEIN PARB-RELATED"/>
    <property type="match status" value="1"/>
</dbReference>
<dbReference type="GO" id="GO:0007059">
    <property type="term" value="P:chromosome segregation"/>
    <property type="evidence" value="ECO:0007669"/>
    <property type="project" value="UniProtKB-KW"/>
</dbReference>
<evidence type="ECO:0000256" key="1">
    <source>
        <dbReference type="ARBA" id="ARBA00004453"/>
    </source>
</evidence>
<evidence type="ECO:0000313" key="7">
    <source>
        <dbReference type="EMBL" id="OCA92045.1"/>
    </source>
</evidence>
<dbReference type="InterPro" id="IPR036086">
    <property type="entry name" value="ParB/Sulfiredoxin_sf"/>
</dbReference>
<organism evidence="7 8">
    <name type="scientific">Pseudobacillus wudalianchiensis</name>
    <dbReference type="NCBI Taxonomy" id="1743143"/>
    <lineage>
        <taxon>Bacteria</taxon>
        <taxon>Bacillati</taxon>
        <taxon>Bacillota</taxon>
        <taxon>Bacilli</taxon>
        <taxon>Bacillales</taxon>
        <taxon>Bacillaceae</taxon>
        <taxon>Pseudobacillus</taxon>
    </lineage>
</organism>
<comment type="subcellular location">
    <subcellularLocation>
        <location evidence="1">Cytoplasm</location>
        <location evidence="1">Nucleoid</location>
    </subcellularLocation>
</comment>
<evidence type="ECO:0000313" key="8">
    <source>
        <dbReference type="Proteomes" id="UP000092578"/>
    </source>
</evidence>
<dbReference type="FunFam" id="3.90.1530.30:FF:000001">
    <property type="entry name" value="Chromosome partitioning protein ParB"/>
    <property type="match status" value="1"/>
</dbReference>
<dbReference type="SUPFAM" id="SSF110849">
    <property type="entry name" value="ParB/Sulfiredoxin"/>
    <property type="match status" value="1"/>
</dbReference>
<dbReference type="InterPro" id="IPR057240">
    <property type="entry name" value="ParB_dimer_C"/>
</dbReference>
<dbReference type="Pfam" id="PF17762">
    <property type="entry name" value="HTH_ParB"/>
    <property type="match status" value="1"/>
</dbReference>
<feature type="domain" description="ParB-like N-terminal" evidence="6">
    <location>
        <begin position="25"/>
        <end position="114"/>
    </location>
</feature>
<dbReference type="SUPFAM" id="SSF109709">
    <property type="entry name" value="KorB DNA-binding domain-like"/>
    <property type="match status" value="1"/>
</dbReference>
<dbReference type="SMART" id="SM00470">
    <property type="entry name" value="ParB"/>
    <property type="match status" value="1"/>
</dbReference>
<dbReference type="FunFam" id="1.10.10.2830:FF:000001">
    <property type="entry name" value="Chromosome partitioning protein ParB"/>
    <property type="match status" value="1"/>
</dbReference>
<dbReference type="PANTHER" id="PTHR33375:SF1">
    <property type="entry name" value="CHROMOSOME-PARTITIONING PROTEIN PARB-RELATED"/>
    <property type="match status" value="1"/>
</dbReference>
<dbReference type="RefSeq" id="WP_065409468.1">
    <property type="nucleotide sequence ID" value="NZ_MAYT01000002.1"/>
</dbReference>
<dbReference type="GO" id="GO:0045881">
    <property type="term" value="P:positive regulation of sporulation resulting in formation of a cellular spore"/>
    <property type="evidence" value="ECO:0007669"/>
    <property type="project" value="TreeGrafter"/>
</dbReference>
<dbReference type="Gene3D" id="3.90.1530.30">
    <property type="match status" value="1"/>
</dbReference>
<dbReference type="NCBIfam" id="TIGR00180">
    <property type="entry name" value="parB_part"/>
    <property type="match status" value="1"/>
</dbReference>
<dbReference type="GO" id="GO:0003677">
    <property type="term" value="F:DNA binding"/>
    <property type="evidence" value="ECO:0007669"/>
    <property type="project" value="UniProtKB-KW"/>
</dbReference>
<dbReference type="Proteomes" id="UP000092578">
    <property type="component" value="Unassembled WGS sequence"/>
</dbReference>
<sequence length="283" mass="32595">MAKGLGRGINAIFKDLELENEEAVKEIKLKELRPNPYQPRKIFNEETINELKESIKEYGILQPIIARKSIKGYEIVVGERRYRAAKAAKLEKVPVVVRKLSDEQMMEMALLENLQREDLTVLEEAAAYQTLIEKLNLTQEELAVKMGKSRSHIANHLRLLSLPHEVQQLVTEGKLTMGHGRALLGLKRKEQTIETAKKTVAEGLNVRQLEKWIQQLNNDVSRETSEPKRTKDLFLKEREDALREQFGTSVHIKQAKDKQKGKIEIEFLSVEDLNRILDLLKKD</sequence>
<dbReference type="GO" id="GO:0005694">
    <property type="term" value="C:chromosome"/>
    <property type="evidence" value="ECO:0007669"/>
    <property type="project" value="TreeGrafter"/>
</dbReference>
<proteinExistence type="inferred from homology"/>